<name>A0A3S5CUB5_9PLAT</name>
<dbReference type="SUPFAM" id="SSF100934">
    <property type="entry name" value="Heat shock protein 70kD (HSP70), C-terminal subdomain"/>
    <property type="match status" value="1"/>
</dbReference>
<accession>A0A3S5CUB5</accession>
<dbReference type="InterPro" id="IPR029048">
    <property type="entry name" value="HSP70_C_sf"/>
</dbReference>
<dbReference type="Proteomes" id="UP000784294">
    <property type="component" value="Unassembled WGS sequence"/>
</dbReference>
<dbReference type="Gene3D" id="1.20.1270.10">
    <property type="match status" value="1"/>
</dbReference>
<proteinExistence type="predicted"/>
<organism evidence="1 2">
    <name type="scientific">Protopolystoma xenopodis</name>
    <dbReference type="NCBI Taxonomy" id="117903"/>
    <lineage>
        <taxon>Eukaryota</taxon>
        <taxon>Metazoa</taxon>
        <taxon>Spiralia</taxon>
        <taxon>Lophotrochozoa</taxon>
        <taxon>Platyhelminthes</taxon>
        <taxon>Monogenea</taxon>
        <taxon>Polyopisthocotylea</taxon>
        <taxon>Polystomatidea</taxon>
        <taxon>Polystomatidae</taxon>
        <taxon>Protopolystoma</taxon>
    </lineage>
</organism>
<comment type="caution">
    <text evidence="1">The sequence shown here is derived from an EMBL/GenBank/DDBJ whole genome shotgun (WGS) entry which is preliminary data.</text>
</comment>
<dbReference type="AlphaFoldDB" id="A0A3S5CUB5"/>
<evidence type="ECO:0000313" key="1">
    <source>
        <dbReference type="EMBL" id="VEL37643.1"/>
    </source>
</evidence>
<reference evidence="1" key="1">
    <citation type="submission" date="2018-11" db="EMBL/GenBank/DDBJ databases">
        <authorList>
            <consortium name="Pathogen Informatics"/>
        </authorList>
    </citation>
    <scope>NUCLEOTIDE SEQUENCE</scope>
</reference>
<evidence type="ECO:0000313" key="2">
    <source>
        <dbReference type="Proteomes" id="UP000784294"/>
    </source>
</evidence>
<protein>
    <submittedName>
        <fullName evidence="1">Uncharacterized protein</fullName>
    </submittedName>
</protein>
<dbReference type="EMBL" id="CAAALY010255568">
    <property type="protein sequence ID" value="VEL37643.1"/>
    <property type="molecule type" value="Genomic_DNA"/>
</dbReference>
<gene>
    <name evidence="1" type="ORF">PXEA_LOCUS31083</name>
</gene>
<keyword evidence="2" id="KW-1185">Reference proteome</keyword>
<sequence>MKAVSELEMYVYTTRQLTTLPGGSLMSWIAPTDLALIRSTLETAIYWLDAHKTDLTLEKSVFVAKKLALEEILQPLIAKAQAAAIEQNETSHEPVLSAKYEL</sequence>